<evidence type="ECO:0000313" key="3">
    <source>
        <dbReference type="Proteomes" id="UP000178583"/>
    </source>
</evidence>
<organism evidence="2 3">
    <name type="scientific">Candidatus Berkelbacteria bacterium RIFOXYA2_FULL_43_10</name>
    <dbReference type="NCBI Taxonomy" id="1797472"/>
    <lineage>
        <taxon>Bacteria</taxon>
        <taxon>Candidatus Berkelbacteria</taxon>
    </lineage>
</organism>
<dbReference type="Proteomes" id="UP000178583">
    <property type="component" value="Unassembled WGS sequence"/>
</dbReference>
<dbReference type="AlphaFoldDB" id="A0A1F5EEV3"/>
<accession>A0A1F5EEV3</accession>
<name>A0A1F5EEV3_9BACT</name>
<proteinExistence type="predicted"/>
<keyword evidence="1" id="KW-0812">Transmembrane</keyword>
<dbReference type="EMBL" id="MEZY01000003">
    <property type="protein sequence ID" value="OGD65901.1"/>
    <property type="molecule type" value="Genomic_DNA"/>
</dbReference>
<dbReference type="STRING" id="1797472.A2215_00735"/>
<gene>
    <name evidence="2" type="ORF">A2215_00735</name>
</gene>
<feature type="transmembrane region" description="Helical" evidence="1">
    <location>
        <begin position="12"/>
        <end position="36"/>
    </location>
</feature>
<evidence type="ECO:0000256" key="1">
    <source>
        <dbReference type="SAM" id="Phobius"/>
    </source>
</evidence>
<keyword evidence="1" id="KW-0472">Membrane</keyword>
<sequence>MNPRDKNRFSLVNISSLILYSSVIIIAVCMISSYMVKTRFDFNVHDITFDQTSSNDKFLSFKYEYLVPKHCKNKLIIVPKKGENSITRIAVFTDHNYPHSLSGDVGYFGFTNHLRAHLHYNDSDIPVTDVSAQELFDTISSDLANNTATESAIVIQGGILPDILYDQNLGWENIKKWIDKGGTMFWAGEIPGYKYGKRITENGGGAISLDPGAVNSLVDSRIYYETNQKKSDLADTATKNTKFSEIFDFKYFYTVRAPLARGVKWNNGKDNGAALGRILPSSDQEHNLSSISLLPTGEGNIVIFGGGIFYNSFTKEEEIATDIAKIINFGILDMAENGDAVYSEEIQQFSNNLSYGEIIDLPISISTDEVKIILKSICIANEINQIKSFTVK</sequence>
<evidence type="ECO:0000313" key="2">
    <source>
        <dbReference type="EMBL" id="OGD65901.1"/>
    </source>
</evidence>
<protein>
    <submittedName>
        <fullName evidence="2">Uncharacterized protein</fullName>
    </submittedName>
</protein>
<reference evidence="2 3" key="1">
    <citation type="journal article" date="2016" name="Nat. Commun.">
        <title>Thousands of microbial genomes shed light on interconnected biogeochemical processes in an aquifer system.</title>
        <authorList>
            <person name="Anantharaman K."/>
            <person name="Brown C.T."/>
            <person name="Hug L.A."/>
            <person name="Sharon I."/>
            <person name="Castelle C.J."/>
            <person name="Probst A.J."/>
            <person name="Thomas B.C."/>
            <person name="Singh A."/>
            <person name="Wilkins M.J."/>
            <person name="Karaoz U."/>
            <person name="Brodie E.L."/>
            <person name="Williams K.H."/>
            <person name="Hubbard S.S."/>
            <person name="Banfield J.F."/>
        </authorList>
    </citation>
    <scope>NUCLEOTIDE SEQUENCE [LARGE SCALE GENOMIC DNA]</scope>
</reference>
<keyword evidence="1" id="KW-1133">Transmembrane helix</keyword>
<comment type="caution">
    <text evidence="2">The sequence shown here is derived from an EMBL/GenBank/DDBJ whole genome shotgun (WGS) entry which is preliminary data.</text>
</comment>